<evidence type="ECO:0000256" key="4">
    <source>
        <dbReference type="ARBA" id="ARBA00022989"/>
    </source>
</evidence>
<dbReference type="InterPro" id="IPR027022">
    <property type="entry name" value="ABC_permease_BceB-typ"/>
</dbReference>
<accession>A0A7G9G1Z2</accession>
<proteinExistence type="inferred from homology"/>
<keyword evidence="5 6" id="KW-0472">Membrane</keyword>
<feature type="transmembrane region" description="Helical" evidence="6">
    <location>
        <begin position="54"/>
        <end position="75"/>
    </location>
</feature>
<evidence type="ECO:0000313" key="8">
    <source>
        <dbReference type="EMBL" id="QNM04824.1"/>
    </source>
</evidence>
<dbReference type="AlphaFoldDB" id="A0A7G9G1Z2"/>
<evidence type="ECO:0000256" key="6">
    <source>
        <dbReference type="PIRNR" id="PIRNR018968"/>
    </source>
</evidence>
<keyword evidence="3 6" id="KW-0812">Transmembrane</keyword>
<keyword evidence="2 6" id="KW-1003">Cell membrane</keyword>
<sequence>MLGKVAFRNARRSVKDYGIYMVTVTIAFALIYAYNMLIYSDDIKELSSSMDSMTMAIVMVSVIVVLVVGWLVSYMTRFMLQKRSKELGTYMMLGIANRTIARMFLLEQVFMGAIAALCGILLGSFLYQILVSIIMNIFHSHYEIRLAFSVQALVLTGIYIALIYLFALFFTRRRLKKMKICDLLYAEKKNENTAIGKTKGHWILLVFSAAVGFYGCFRLYQAFTDPGGEIGTALMTGIACVILCLYGCYIFLSAFLSRLFLKKEKRKYKKDNMFLFRSLTAKMNTMSITLGTLAMLITLTLVASQVALLFNGFFESQSAISTGFDVLVASDVEEKEDKDFDFSSYVKYLEENLGIHKKLEYAVRMSGNRTIWNWIEEHSSRLAVNWYDYDPVIAYSDYQALRDIQGYEPVFLEKDSYLISSLGNIKECIGSQKIPLEIGGKELTMQECRLENFAQNGINGYYYFLVVPDDIAIELSVSERVLAVDTAKETTEQDYENLDQIRNKIPEKSVFTDENGEIHESVILKSDAWIEVKGKTLNEKYSFFTVFSFALFYLSLIFSCVVATILVVQQLSEASRYKFRYQVLSNLGMTKSRMERLIFKQMIFYFGAPLILPVFLSAFITFCVNELCRMFVGMALFLPSVLGALGLFFLVYLLYFAAAYISYRKSVLE</sequence>
<dbReference type="EMBL" id="CP060634">
    <property type="protein sequence ID" value="QNM04824.1"/>
    <property type="molecule type" value="Genomic_DNA"/>
</dbReference>
<evidence type="ECO:0000313" key="9">
    <source>
        <dbReference type="Proteomes" id="UP000515823"/>
    </source>
</evidence>
<feature type="transmembrane region" description="Helical" evidence="6">
    <location>
        <begin position="109"/>
        <end position="134"/>
    </location>
</feature>
<dbReference type="InterPro" id="IPR003838">
    <property type="entry name" value="ABC3_permease_C"/>
</dbReference>
<feature type="transmembrane region" description="Helical" evidence="6">
    <location>
        <begin position="146"/>
        <end position="170"/>
    </location>
</feature>
<dbReference type="Pfam" id="PF02687">
    <property type="entry name" value="FtsX"/>
    <property type="match status" value="1"/>
</dbReference>
<evidence type="ECO:0000256" key="1">
    <source>
        <dbReference type="ARBA" id="ARBA00004651"/>
    </source>
</evidence>
<dbReference type="GO" id="GO:0055085">
    <property type="term" value="P:transmembrane transport"/>
    <property type="evidence" value="ECO:0007669"/>
    <property type="project" value="UniProtKB-UniRule"/>
</dbReference>
<comment type="subcellular location">
    <subcellularLocation>
        <location evidence="1 6">Cell membrane</location>
        <topology evidence="1 6">Multi-pass membrane protein</topology>
    </subcellularLocation>
</comment>
<dbReference type="PANTHER" id="PTHR46795:SF3">
    <property type="entry name" value="ABC TRANSPORTER PERMEASE"/>
    <property type="match status" value="1"/>
</dbReference>
<evidence type="ECO:0000256" key="3">
    <source>
        <dbReference type="ARBA" id="ARBA00022692"/>
    </source>
</evidence>
<evidence type="ECO:0000256" key="2">
    <source>
        <dbReference type="ARBA" id="ARBA00022475"/>
    </source>
</evidence>
<reference evidence="8 9" key="1">
    <citation type="submission" date="2020-08" db="EMBL/GenBank/DDBJ databases">
        <authorList>
            <person name="Liu C."/>
            <person name="Sun Q."/>
        </authorList>
    </citation>
    <scope>NUCLEOTIDE SEQUENCE [LARGE SCALE GENOMIC DNA]</scope>
    <source>
        <strain evidence="8 9">NSJ-38</strain>
    </source>
</reference>
<dbReference type="Proteomes" id="UP000515823">
    <property type="component" value="Chromosome"/>
</dbReference>
<feature type="transmembrane region" description="Helical" evidence="6">
    <location>
        <begin position="541"/>
        <end position="568"/>
    </location>
</feature>
<keyword evidence="4 6" id="KW-1133">Transmembrane helix</keyword>
<feature type="transmembrane region" description="Helical" evidence="6">
    <location>
        <begin position="602"/>
        <end position="622"/>
    </location>
</feature>
<dbReference type="GO" id="GO:0005886">
    <property type="term" value="C:plasma membrane"/>
    <property type="evidence" value="ECO:0007669"/>
    <property type="project" value="UniProtKB-SubCell"/>
</dbReference>
<evidence type="ECO:0000259" key="7">
    <source>
        <dbReference type="Pfam" id="PF02687"/>
    </source>
</evidence>
<feature type="transmembrane region" description="Helical" evidence="6">
    <location>
        <begin position="17"/>
        <end position="34"/>
    </location>
</feature>
<comment type="similarity">
    <text evidence="6">Belongs to the ABC-4 integral membrane protein family.</text>
</comment>
<organism evidence="8 9">
    <name type="scientific">Qiania dongpingensis</name>
    <dbReference type="NCBI Taxonomy" id="2763669"/>
    <lineage>
        <taxon>Bacteria</taxon>
        <taxon>Bacillati</taxon>
        <taxon>Bacillota</taxon>
        <taxon>Clostridia</taxon>
        <taxon>Lachnospirales</taxon>
        <taxon>Lachnospiraceae</taxon>
        <taxon>Qiania</taxon>
    </lineage>
</organism>
<gene>
    <name evidence="8" type="ORF">H9Q78_10225</name>
</gene>
<dbReference type="PIRSF" id="PIRSF018968">
    <property type="entry name" value="ABC_permease_BceB"/>
    <property type="match status" value="1"/>
</dbReference>
<protein>
    <submittedName>
        <fullName evidence="8">ABC transporter permease</fullName>
    </submittedName>
</protein>
<name>A0A7G9G1Z2_9FIRM</name>
<feature type="transmembrane region" description="Helical" evidence="6">
    <location>
        <begin position="287"/>
        <end position="310"/>
    </location>
</feature>
<feature type="transmembrane region" description="Helical" evidence="6">
    <location>
        <begin position="202"/>
        <end position="221"/>
    </location>
</feature>
<dbReference type="RefSeq" id="WP_249301518.1">
    <property type="nucleotide sequence ID" value="NZ_CP060634.1"/>
</dbReference>
<feature type="transmembrane region" description="Helical" evidence="6">
    <location>
        <begin position="642"/>
        <end position="663"/>
    </location>
</feature>
<dbReference type="KEGG" id="qdo:H9Q78_10225"/>
<keyword evidence="6" id="KW-0813">Transport</keyword>
<keyword evidence="9" id="KW-1185">Reference proteome</keyword>
<feature type="domain" description="ABC3 transporter permease C-terminal" evidence="7">
    <location>
        <begin position="59"/>
        <end position="179"/>
    </location>
</feature>
<feature type="transmembrane region" description="Helical" evidence="6">
    <location>
        <begin position="233"/>
        <end position="261"/>
    </location>
</feature>
<dbReference type="PANTHER" id="PTHR46795">
    <property type="entry name" value="ABC TRANSPORTER PERMEASE-RELATED-RELATED"/>
    <property type="match status" value="1"/>
</dbReference>
<dbReference type="InterPro" id="IPR052536">
    <property type="entry name" value="ABC-4_Integral_Memb_Prot"/>
</dbReference>
<evidence type="ECO:0000256" key="5">
    <source>
        <dbReference type="ARBA" id="ARBA00023136"/>
    </source>
</evidence>